<feature type="domain" description="HAMP" evidence="12">
    <location>
        <begin position="228"/>
        <end position="281"/>
    </location>
</feature>
<evidence type="ECO:0000256" key="5">
    <source>
        <dbReference type="ARBA" id="ARBA00023136"/>
    </source>
</evidence>
<keyword evidence="3 10" id="KW-0812">Transmembrane</keyword>
<keyword evidence="5 10" id="KW-0472">Membrane</keyword>
<evidence type="ECO:0000256" key="3">
    <source>
        <dbReference type="ARBA" id="ARBA00022692"/>
    </source>
</evidence>
<evidence type="ECO:0000256" key="10">
    <source>
        <dbReference type="SAM" id="Phobius"/>
    </source>
</evidence>
<reference evidence="13" key="1">
    <citation type="submission" date="2023-07" db="EMBL/GenBank/DDBJ databases">
        <title>Ureibacillus sp. isolated from freshwater well.</title>
        <authorList>
            <person name="Kirdat K."/>
            <person name="Bhatt A."/>
            <person name="Teware R."/>
            <person name="Bhavsar Y."/>
            <person name="Yadav A."/>
        </authorList>
    </citation>
    <scope>NUCLEOTIDE SEQUENCE</scope>
    <source>
        <strain evidence="13">BA0131</strain>
    </source>
</reference>
<feature type="compositionally biased region" description="Low complexity" evidence="9">
    <location>
        <begin position="548"/>
        <end position="563"/>
    </location>
</feature>
<dbReference type="InterPro" id="IPR004089">
    <property type="entry name" value="MCPsignal_dom"/>
</dbReference>
<evidence type="ECO:0000256" key="7">
    <source>
        <dbReference type="ARBA" id="ARBA00029447"/>
    </source>
</evidence>
<dbReference type="SUPFAM" id="SSF58104">
    <property type="entry name" value="Methyl-accepting chemotaxis protein (MCP) signaling domain"/>
    <property type="match status" value="1"/>
</dbReference>
<evidence type="ECO:0000313" key="14">
    <source>
        <dbReference type="Proteomes" id="UP001172743"/>
    </source>
</evidence>
<evidence type="ECO:0000313" key="13">
    <source>
        <dbReference type="EMBL" id="MDN4492159.1"/>
    </source>
</evidence>
<dbReference type="Pfam" id="PF17200">
    <property type="entry name" value="sCache_2"/>
    <property type="match status" value="1"/>
</dbReference>
<evidence type="ECO:0000256" key="8">
    <source>
        <dbReference type="PROSITE-ProRule" id="PRU00284"/>
    </source>
</evidence>
<evidence type="ECO:0000256" key="4">
    <source>
        <dbReference type="ARBA" id="ARBA00022989"/>
    </source>
</evidence>
<dbReference type="Pfam" id="PF00015">
    <property type="entry name" value="MCPsignal"/>
    <property type="match status" value="1"/>
</dbReference>
<evidence type="ECO:0000259" key="11">
    <source>
        <dbReference type="PROSITE" id="PS50111"/>
    </source>
</evidence>
<dbReference type="CDD" id="cd11386">
    <property type="entry name" value="MCP_signal"/>
    <property type="match status" value="1"/>
</dbReference>
<dbReference type="PROSITE" id="PS50111">
    <property type="entry name" value="CHEMOTAXIS_TRANSDUC_2"/>
    <property type="match status" value="1"/>
</dbReference>
<protein>
    <submittedName>
        <fullName evidence="13">Methyl-accepting chemotaxis protein</fullName>
    </submittedName>
</protein>
<dbReference type="Gene3D" id="6.10.340.10">
    <property type="match status" value="1"/>
</dbReference>
<dbReference type="CDD" id="cd18774">
    <property type="entry name" value="PDC2_HK_sensor"/>
    <property type="match status" value="1"/>
</dbReference>
<dbReference type="Proteomes" id="UP001172743">
    <property type="component" value="Unassembled WGS sequence"/>
</dbReference>
<comment type="caution">
    <text evidence="13">The sequence shown here is derived from an EMBL/GenBank/DDBJ whole genome shotgun (WGS) entry which is preliminary data.</text>
</comment>
<feature type="transmembrane region" description="Helical" evidence="10">
    <location>
        <begin position="204"/>
        <end position="227"/>
    </location>
</feature>
<feature type="region of interest" description="Disordered" evidence="9">
    <location>
        <begin position="543"/>
        <end position="563"/>
    </location>
</feature>
<sequence>MKLNLLAFFTGTIKRKLLTVSILLLTIPLLVLGAFSYEKSSSSLGELGETNIKNSVEHTIAIMNVLNQEVEEGDITLEEAQEKVRIAILGEKKGDNTRPINKNFDLGENGYMFIVDTEGNLVAHPSKEESNVWDNQDSEGKYYAQEYIGKGIDGGGFTYYFYPFPNNENNIGEKVSYSKEFQEWGWVVVAGTYMLDFEQPADEILTLNLIVTVITLLIGIGIIWLFANNVTKPIKKVTEQMIHIADGNLTTEQLDILSKDETGQLANGLNQLQTNLKSMIQNISQASQLISGHSEELTQSANEVKVGTEQIAKTMEEIASGTESQASLAGDLSTSMGSYVEKVEEANENGERIYQSSNEVLKLTEDGSQLMRQSVEQMTTIDRIVNDSVQKVQQLDDQSNEISKLVIVIRDVAEQTNLLALNAAIEAARAGEHGRGFAVVAEEVKKLAEEVSKSVTDITKIVSKIQSDTSGVVHSLQMGYTEVEKGTDQLKTTGDTFRNINDSVKEMASTIRVVSDNLTMMKSTSQEMNSSIEEVAAISEQSAAGIEQTSASTQQTSSSMEEVAASSEELSKLAIQLNDLVQQFRI</sequence>
<dbReference type="EMBL" id="JAUHTQ010000001">
    <property type="protein sequence ID" value="MDN4492159.1"/>
    <property type="molecule type" value="Genomic_DNA"/>
</dbReference>
<dbReference type="RefSeq" id="WP_301136264.1">
    <property type="nucleotide sequence ID" value="NZ_JAUHTQ010000001.1"/>
</dbReference>
<dbReference type="CDD" id="cd06225">
    <property type="entry name" value="HAMP"/>
    <property type="match status" value="1"/>
</dbReference>
<evidence type="ECO:0000259" key="12">
    <source>
        <dbReference type="PROSITE" id="PS50885"/>
    </source>
</evidence>
<keyword evidence="6 8" id="KW-0807">Transducer</keyword>
<name>A0ABT8GL71_9BACL</name>
<dbReference type="InterPro" id="IPR033480">
    <property type="entry name" value="sCache_2"/>
</dbReference>
<comment type="similarity">
    <text evidence="7">Belongs to the methyl-accepting chemotaxis (MCP) protein family.</text>
</comment>
<keyword evidence="14" id="KW-1185">Reference proteome</keyword>
<dbReference type="Pfam" id="PF00672">
    <property type="entry name" value="HAMP"/>
    <property type="match status" value="1"/>
</dbReference>
<dbReference type="PROSITE" id="PS50885">
    <property type="entry name" value="HAMP"/>
    <property type="match status" value="1"/>
</dbReference>
<dbReference type="SMART" id="SM01049">
    <property type="entry name" value="Cache_2"/>
    <property type="match status" value="1"/>
</dbReference>
<dbReference type="SMART" id="SM00283">
    <property type="entry name" value="MA"/>
    <property type="match status" value="1"/>
</dbReference>
<evidence type="ECO:0000256" key="6">
    <source>
        <dbReference type="ARBA" id="ARBA00023224"/>
    </source>
</evidence>
<proteinExistence type="inferred from homology"/>
<dbReference type="SMART" id="SM00304">
    <property type="entry name" value="HAMP"/>
    <property type="match status" value="1"/>
</dbReference>
<evidence type="ECO:0000256" key="2">
    <source>
        <dbReference type="ARBA" id="ARBA00022475"/>
    </source>
</evidence>
<feature type="domain" description="Methyl-accepting transducer" evidence="11">
    <location>
        <begin position="300"/>
        <end position="550"/>
    </location>
</feature>
<evidence type="ECO:0000256" key="1">
    <source>
        <dbReference type="ARBA" id="ARBA00004651"/>
    </source>
</evidence>
<organism evidence="13 14">
    <name type="scientific">Ureibacillus aquaedulcis</name>
    <dbReference type="NCBI Taxonomy" id="3058421"/>
    <lineage>
        <taxon>Bacteria</taxon>
        <taxon>Bacillati</taxon>
        <taxon>Bacillota</taxon>
        <taxon>Bacilli</taxon>
        <taxon>Bacillales</taxon>
        <taxon>Caryophanaceae</taxon>
        <taxon>Ureibacillus</taxon>
    </lineage>
</organism>
<comment type="subcellular location">
    <subcellularLocation>
        <location evidence="1">Cell membrane</location>
        <topology evidence="1">Multi-pass membrane protein</topology>
    </subcellularLocation>
</comment>
<dbReference type="InterPro" id="IPR003660">
    <property type="entry name" value="HAMP_dom"/>
</dbReference>
<accession>A0ABT8GL71</accession>
<dbReference type="PANTHER" id="PTHR32089:SF114">
    <property type="entry name" value="METHYL-ACCEPTING CHEMOTAXIS PROTEIN MCPB"/>
    <property type="match status" value="1"/>
</dbReference>
<dbReference type="Gene3D" id="1.10.287.950">
    <property type="entry name" value="Methyl-accepting chemotaxis protein"/>
    <property type="match status" value="1"/>
</dbReference>
<gene>
    <name evidence="13" type="ORF">QYB95_01285</name>
</gene>
<keyword evidence="2" id="KW-1003">Cell membrane</keyword>
<dbReference type="PANTHER" id="PTHR32089">
    <property type="entry name" value="METHYL-ACCEPTING CHEMOTAXIS PROTEIN MCPB"/>
    <property type="match status" value="1"/>
</dbReference>
<evidence type="ECO:0000256" key="9">
    <source>
        <dbReference type="SAM" id="MobiDB-lite"/>
    </source>
</evidence>
<dbReference type="Gene3D" id="3.30.450.20">
    <property type="entry name" value="PAS domain"/>
    <property type="match status" value="1"/>
</dbReference>
<keyword evidence="4 10" id="KW-1133">Transmembrane helix</keyword>